<protein>
    <submittedName>
        <fullName evidence="1">Unplaced genomic scaffold scaffold_15, whole genome shotgun sequence</fullName>
    </submittedName>
</protein>
<dbReference type="OrthoDB" id="2645066at2759"/>
<dbReference type="AlphaFoldDB" id="A0A0C9YP20"/>
<dbReference type="Proteomes" id="UP000054018">
    <property type="component" value="Unassembled WGS sequence"/>
</dbReference>
<accession>A0A0C9YP20</accession>
<organism evidence="1 2">
    <name type="scientific">Pisolithus microcarpus 441</name>
    <dbReference type="NCBI Taxonomy" id="765257"/>
    <lineage>
        <taxon>Eukaryota</taxon>
        <taxon>Fungi</taxon>
        <taxon>Dikarya</taxon>
        <taxon>Basidiomycota</taxon>
        <taxon>Agaricomycotina</taxon>
        <taxon>Agaricomycetes</taxon>
        <taxon>Agaricomycetidae</taxon>
        <taxon>Boletales</taxon>
        <taxon>Sclerodermatineae</taxon>
        <taxon>Pisolithaceae</taxon>
        <taxon>Pisolithus</taxon>
    </lineage>
</organism>
<evidence type="ECO:0000313" key="2">
    <source>
        <dbReference type="Proteomes" id="UP000054018"/>
    </source>
</evidence>
<dbReference type="STRING" id="765257.A0A0C9YP20"/>
<dbReference type="HOGENOM" id="CLU_1949670_0_0_1"/>
<name>A0A0C9YP20_9AGAM</name>
<reference evidence="2" key="2">
    <citation type="submission" date="2015-01" db="EMBL/GenBank/DDBJ databases">
        <title>Evolutionary Origins and Diversification of the Mycorrhizal Mutualists.</title>
        <authorList>
            <consortium name="DOE Joint Genome Institute"/>
            <consortium name="Mycorrhizal Genomics Consortium"/>
            <person name="Kohler A."/>
            <person name="Kuo A."/>
            <person name="Nagy L.G."/>
            <person name="Floudas D."/>
            <person name="Copeland A."/>
            <person name="Barry K.W."/>
            <person name="Cichocki N."/>
            <person name="Veneault-Fourrey C."/>
            <person name="LaButti K."/>
            <person name="Lindquist E.A."/>
            <person name="Lipzen A."/>
            <person name="Lundell T."/>
            <person name="Morin E."/>
            <person name="Murat C."/>
            <person name="Riley R."/>
            <person name="Ohm R."/>
            <person name="Sun H."/>
            <person name="Tunlid A."/>
            <person name="Henrissat B."/>
            <person name="Grigoriev I.V."/>
            <person name="Hibbett D.S."/>
            <person name="Martin F."/>
        </authorList>
    </citation>
    <scope>NUCLEOTIDE SEQUENCE [LARGE SCALE GENOMIC DNA]</scope>
    <source>
        <strain evidence="2">441</strain>
    </source>
</reference>
<keyword evidence="2" id="KW-1185">Reference proteome</keyword>
<proteinExistence type="predicted"/>
<sequence>MKSPLLIGTDRFSRTAKSFPSLRIQSSAPVLVLLDGASTRTTLVTIRIPRSIRARRESEWDGVYADQHVGRVSDHVFHSDRVPWIRAGMQYSVRDLWAHSDNRTAVRNFVAHGVSTVLLCCSSRMQGMK</sequence>
<dbReference type="EMBL" id="KN833699">
    <property type="protein sequence ID" value="KIK26820.1"/>
    <property type="molecule type" value="Genomic_DNA"/>
</dbReference>
<gene>
    <name evidence="1" type="ORF">PISMIDRAFT_230819</name>
</gene>
<reference evidence="1 2" key="1">
    <citation type="submission" date="2014-04" db="EMBL/GenBank/DDBJ databases">
        <authorList>
            <consortium name="DOE Joint Genome Institute"/>
            <person name="Kuo A."/>
            <person name="Kohler A."/>
            <person name="Costa M.D."/>
            <person name="Nagy L.G."/>
            <person name="Floudas D."/>
            <person name="Copeland A."/>
            <person name="Barry K.W."/>
            <person name="Cichocki N."/>
            <person name="Veneault-Fourrey C."/>
            <person name="LaButti K."/>
            <person name="Lindquist E.A."/>
            <person name="Lipzen A."/>
            <person name="Lundell T."/>
            <person name="Morin E."/>
            <person name="Murat C."/>
            <person name="Sun H."/>
            <person name="Tunlid A."/>
            <person name="Henrissat B."/>
            <person name="Grigoriev I.V."/>
            <person name="Hibbett D.S."/>
            <person name="Martin F."/>
            <person name="Nordberg H.P."/>
            <person name="Cantor M.N."/>
            <person name="Hua S.X."/>
        </authorList>
    </citation>
    <scope>NUCLEOTIDE SEQUENCE [LARGE SCALE GENOMIC DNA]</scope>
    <source>
        <strain evidence="1 2">441</strain>
    </source>
</reference>
<evidence type="ECO:0000313" key="1">
    <source>
        <dbReference type="EMBL" id="KIK26820.1"/>
    </source>
</evidence>